<evidence type="ECO:0000256" key="1">
    <source>
        <dbReference type="SAM" id="Phobius"/>
    </source>
</evidence>
<gene>
    <name evidence="2" type="ordered locus">CAP2UW1_3198</name>
</gene>
<feature type="transmembrane region" description="Helical" evidence="1">
    <location>
        <begin position="168"/>
        <end position="185"/>
    </location>
</feature>
<reference evidence="2" key="2">
    <citation type="submission" date="2009-09" db="EMBL/GenBank/DDBJ databases">
        <title>Complete sequence of chromosome of Candidatus Accumulibacter phosphatis clade IIA str. UW-1.</title>
        <authorList>
            <consortium name="US DOE Joint Genome Institute"/>
            <person name="Martin H.G."/>
            <person name="Ivanova N."/>
            <person name="Kunin V."/>
            <person name="Warnecke F."/>
            <person name="Barry K."/>
            <person name="He S."/>
            <person name="Salamov A."/>
            <person name="Szeto E."/>
            <person name="Dalin E."/>
            <person name="Pangilinan J.L."/>
            <person name="Lapidus A."/>
            <person name="Lowry S."/>
            <person name="Kyrpides N.C."/>
            <person name="McMahon K.D."/>
            <person name="Hugenholtz P."/>
        </authorList>
    </citation>
    <scope>NUCLEOTIDE SEQUENCE [LARGE SCALE GENOMIC DNA]</scope>
    <source>
        <strain evidence="2">UW-1</strain>
    </source>
</reference>
<name>C7RVJ5_ACCRE</name>
<dbReference type="STRING" id="522306.CAP2UW1_3198"/>
<protein>
    <recommendedName>
        <fullName evidence="3">Transmembrane protein</fullName>
    </recommendedName>
</protein>
<sequence>MITTARQLGKTAIGGRTFARWRQEIYDCCPRMQEMTQDPYQPPASAVADRAPARISLKAAFIGACCAQGAPFFLNTWSAPLLPLLGSIFSRGDAAPQLQQAPPHALEYVIPGLIAGAIGNWLCGYVAASVAGRQPMKHAIAGAMIYLVTYLGPFLNSPRALSPQWYELVAYAIIIPCAMAGAFAYQRRTRTAIPS</sequence>
<evidence type="ECO:0000313" key="2">
    <source>
        <dbReference type="EMBL" id="ACV36468.1"/>
    </source>
</evidence>
<dbReference type="AlphaFoldDB" id="C7RVJ5"/>
<evidence type="ECO:0008006" key="3">
    <source>
        <dbReference type="Google" id="ProtNLM"/>
    </source>
</evidence>
<dbReference type="KEGG" id="app:CAP2UW1_3198"/>
<feature type="transmembrane region" description="Helical" evidence="1">
    <location>
        <begin position="55"/>
        <end position="74"/>
    </location>
</feature>
<keyword evidence="1" id="KW-1133">Transmembrane helix</keyword>
<feature type="transmembrane region" description="Helical" evidence="1">
    <location>
        <begin position="108"/>
        <end position="127"/>
    </location>
</feature>
<accession>C7RVJ5</accession>
<organism evidence="2">
    <name type="scientific">Accumulibacter regalis</name>
    <dbReference type="NCBI Taxonomy" id="522306"/>
    <lineage>
        <taxon>Bacteria</taxon>
        <taxon>Pseudomonadati</taxon>
        <taxon>Pseudomonadota</taxon>
        <taxon>Betaproteobacteria</taxon>
        <taxon>Candidatus Accumulibacter</taxon>
    </lineage>
</organism>
<reference evidence="2" key="1">
    <citation type="submission" date="2009-08" db="EMBL/GenBank/DDBJ databases">
        <authorList>
            <consortium name="US DOE Joint Genome Institute"/>
            <person name="Lucas S."/>
            <person name="Copeland A."/>
            <person name="Lapidus A."/>
            <person name="Glavina del Rio T."/>
            <person name="Dalin E."/>
            <person name="Tice H."/>
            <person name="Bruce D."/>
            <person name="Barry K."/>
            <person name="Pitluck S."/>
            <person name="Lowry S."/>
            <person name="Larimer F."/>
            <person name="Land M."/>
            <person name="Hauser L."/>
            <person name="Kyrpides N."/>
            <person name="Ivanova N."/>
            <person name="McMahon K.D."/>
            <person name="Hugenholtz P."/>
        </authorList>
    </citation>
    <scope>NUCLEOTIDE SEQUENCE</scope>
    <source>
        <strain evidence="2">UW-1</strain>
    </source>
</reference>
<feature type="transmembrane region" description="Helical" evidence="1">
    <location>
        <begin position="139"/>
        <end position="156"/>
    </location>
</feature>
<proteinExistence type="predicted"/>
<keyword evidence="1" id="KW-0812">Transmembrane</keyword>
<dbReference type="EMBL" id="CP001715">
    <property type="protein sequence ID" value="ACV36468.1"/>
    <property type="molecule type" value="Genomic_DNA"/>
</dbReference>
<dbReference type="HOGENOM" id="CLU_1393651_0_0_4"/>
<keyword evidence="1" id="KW-0472">Membrane</keyword>